<gene>
    <name evidence="3" type="ordered locus">LOC_Os12g13240</name>
</gene>
<feature type="region of interest" description="Disordered" evidence="1">
    <location>
        <begin position="119"/>
        <end position="151"/>
    </location>
</feature>
<feature type="compositionally biased region" description="Polar residues" evidence="1">
    <location>
        <begin position="128"/>
        <end position="146"/>
    </location>
</feature>
<name>Q2QVC9_ORYSJ</name>
<dbReference type="AlphaFoldDB" id="Q2QVC9"/>
<keyword evidence="2" id="KW-0732">Signal</keyword>
<dbReference type="EMBL" id="DP000011">
    <property type="protein sequence ID" value="ABA96891.1"/>
    <property type="molecule type" value="Genomic_DNA"/>
</dbReference>
<reference evidence="3" key="1">
    <citation type="journal article" date="2005" name="BMC Biol.">
        <title>The sequence of rice chromosomes 11 and 12, rich in disease resistance genes and recent gene duplications.</title>
        <authorList>
            <consortium name="The rice chromosomes 11 and 12 sequencing consortia"/>
        </authorList>
    </citation>
    <scope>NUCLEOTIDE SEQUENCE [LARGE SCALE GENOMIC DNA]</scope>
</reference>
<evidence type="ECO:0000313" key="3">
    <source>
        <dbReference type="EMBL" id="ABA96891.1"/>
    </source>
</evidence>
<reference evidence="3" key="2">
    <citation type="submission" date="2005-04" db="EMBL/GenBank/DDBJ databases">
        <authorList>
            <person name="Buell C.R."/>
            <person name="Wing R.A."/>
            <person name="McCombie W.A."/>
            <person name="Ouyang S."/>
        </authorList>
    </citation>
    <scope>NUCLEOTIDE SEQUENCE</scope>
</reference>
<reference evidence="3" key="3">
    <citation type="submission" date="2006-01" db="EMBL/GenBank/DDBJ databases">
        <authorList>
            <person name="Buell R."/>
        </authorList>
    </citation>
    <scope>NUCLEOTIDE SEQUENCE</scope>
</reference>
<feature type="signal peptide" evidence="2">
    <location>
        <begin position="1"/>
        <end position="21"/>
    </location>
</feature>
<sequence>MWTQVGSIVFLVYATIPISSGLISVEHENGAVTTTRNGIASAVPPVPMESRVPTTTSEKQPQAARTHPSDGNQAPTRTARRRSTTWCVIHKTANHSLMDYKVVQHVRAELEACEVFNALHQPGPPGVRSTSQEDMSSRAAKSSLTPPNLRAVRSNNDEFKLEALQRNRARREPLTISWDSSVWTPTSPRFYTARMIKSLQHLILHVR</sequence>
<accession>Q2QVC9</accession>
<proteinExistence type="predicted"/>
<evidence type="ECO:0000256" key="2">
    <source>
        <dbReference type="SAM" id="SignalP"/>
    </source>
</evidence>
<feature type="region of interest" description="Disordered" evidence="1">
    <location>
        <begin position="41"/>
        <end position="82"/>
    </location>
</feature>
<organism evidence="3">
    <name type="scientific">Oryza sativa subsp. japonica</name>
    <name type="common">Rice</name>
    <dbReference type="NCBI Taxonomy" id="39947"/>
    <lineage>
        <taxon>Eukaryota</taxon>
        <taxon>Viridiplantae</taxon>
        <taxon>Streptophyta</taxon>
        <taxon>Embryophyta</taxon>
        <taxon>Tracheophyta</taxon>
        <taxon>Spermatophyta</taxon>
        <taxon>Magnoliopsida</taxon>
        <taxon>Liliopsida</taxon>
        <taxon>Poales</taxon>
        <taxon>Poaceae</taxon>
        <taxon>BOP clade</taxon>
        <taxon>Oryzoideae</taxon>
        <taxon>Oryzeae</taxon>
        <taxon>Oryzinae</taxon>
        <taxon>Oryza</taxon>
        <taxon>Oryza sativa</taxon>
    </lineage>
</organism>
<feature type="chain" id="PRO_5004214439" evidence="2">
    <location>
        <begin position="22"/>
        <end position="207"/>
    </location>
</feature>
<evidence type="ECO:0000256" key="1">
    <source>
        <dbReference type="SAM" id="MobiDB-lite"/>
    </source>
</evidence>
<protein>
    <submittedName>
        <fullName evidence="3">Uncharacterized protein</fullName>
    </submittedName>
</protein>